<accession>A0A1A8FXY7</accession>
<feature type="non-terminal residue" evidence="2">
    <location>
        <position position="79"/>
    </location>
</feature>
<dbReference type="EMBL" id="HAEB01017315">
    <property type="protein sequence ID" value="SBQ63842.1"/>
    <property type="molecule type" value="Transcribed_RNA"/>
</dbReference>
<feature type="non-terminal residue" evidence="2">
    <location>
        <position position="1"/>
    </location>
</feature>
<protein>
    <submittedName>
        <fullName evidence="2">Uncharacterized protein</fullName>
    </submittedName>
</protein>
<feature type="transmembrane region" description="Helical" evidence="1">
    <location>
        <begin position="6"/>
        <end position="28"/>
    </location>
</feature>
<dbReference type="AlphaFoldDB" id="A0A1A8FXY7"/>
<keyword evidence="1" id="KW-0812">Transmembrane</keyword>
<reference evidence="2" key="2">
    <citation type="submission" date="2016-06" db="EMBL/GenBank/DDBJ databases">
        <title>The genome of a short-lived fish provides insights into sex chromosome evolution and the genetic control of aging.</title>
        <authorList>
            <person name="Reichwald K."/>
            <person name="Felder M."/>
            <person name="Petzold A."/>
            <person name="Koch P."/>
            <person name="Groth M."/>
            <person name="Platzer M."/>
        </authorList>
    </citation>
    <scope>NUCLEOTIDE SEQUENCE</scope>
    <source>
        <tissue evidence="2">Brain</tissue>
    </source>
</reference>
<sequence length="79" mass="8829">VSGIVCVRLFLTVFKCSFVLLPFLLMAAPQRLHIQTGHIRRAVTDSDVGRGSAQLYFSPICRGTSSYTRKHTHKPVVSR</sequence>
<gene>
    <name evidence="2" type="primary">Nfu_g_1_025560</name>
</gene>
<keyword evidence="1" id="KW-1133">Transmembrane helix</keyword>
<evidence type="ECO:0000313" key="2">
    <source>
        <dbReference type="EMBL" id="SBQ63842.1"/>
    </source>
</evidence>
<organism evidence="2">
    <name type="scientific">Nothobranchius korthausae</name>
    <dbReference type="NCBI Taxonomy" id="1143690"/>
    <lineage>
        <taxon>Eukaryota</taxon>
        <taxon>Metazoa</taxon>
        <taxon>Chordata</taxon>
        <taxon>Craniata</taxon>
        <taxon>Vertebrata</taxon>
        <taxon>Euteleostomi</taxon>
        <taxon>Actinopterygii</taxon>
        <taxon>Neopterygii</taxon>
        <taxon>Teleostei</taxon>
        <taxon>Neoteleostei</taxon>
        <taxon>Acanthomorphata</taxon>
        <taxon>Ovalentaria</taxon>
        <taxon>Atherinomorphae</taxon>
        <taxon>Cyprinodontiformes</taxon>
        <taxon>Nothobranchiidae</taxon>
        <taxon>Nothobranchius</taxon>
    </lineage>
</organism>
<name>A0A1A8FXY7_9TELE</name>
<evidence type="ECO:0000256" key="1">
    <source>
        <dbReference type="SAM" id="Phobius"/>
    </source>
</evidence>
<reference evidence="2" key="1">
    <citation type="submission" date="2016-05" db="EMBL/GenBank/DDBJ databases">
        <authorList>
            <person name="Lavstsen T."/>
            <person name="Jespersen J.S."/>
        </authorList>
    </citation>
    <scope>NUCLEOTIDE SEQUENCE</scope>
    <source>
        <tissue evidence="2">Brain</tissue>
    </source>
</reference>
<proteinExistence type="predicted"/>
<keyword evidence="1" id="KW-0472">Membrane</keyword>